<proteinExistence type="predicted"/>
<sequence length="164" mass="17937">MRLIYALLLSVVALASNATESNFILGSSISKISLGDAKLDTFVVSVGHESKLKNNFSIIPEIKLGTGIRDSRSGDTVTRLERYASSGVRLQHDVTEQLFVYLSPTFANFKVNSSSSTRLLTRSTSHFGVGFGVGYQIDDSILIDGSIEEFDEFDLFQVGLKVSF</sequence>
<organism evidence="2 3">
    <name type="scientific">Vibrio penaeicida</name>
    <dbReference type="NCBI Taxonomy" id="104609"/>
    <lineage>
        <taxon>Bacteria</taxon>
        <taxon>Pseudomonadati</taxon>
        <taxon>Pseudomonadota</taxon>
        <taxon>Gammaproteobacteria</taxon>
        <taxon>Vibrionales</taxon>
        <taxon>Vibrionaceae</taxon>
        <taxon>Vibrio</taxon>
    </lineage>
</organism>
<dbReference type="RefSeq" id="WP_126608255.1">
    <property type="nucleotide sequence ID" value="NZ_AP025144.1"/>
</dbReference>
<feature type="signal peptide" evidence="1">
    <location>
        <begin position="1"/>
        <end position="18"/>
    </location>
</feature>
<reference evidence="3" key="1">
    <citation type="journal article" date="2019" name="Int. J. Syst. Evol. Microbiol.">
        <title>The Global Catalogue of Microorganisms (GCM) 10K type strain sequencing project: providing services to taxonomists for standard genome sequencing and annotation.</title>
        <authorList>
            <consortium name="The Broad Institute Genomics Platform"/>
            <consortium name="The Broad Institute Genome Sequencing Center for Infectious Disease"/>
            <person name="Wu L."/>
            <person name="Ma J."/>
        </authorList>
    </citation>
    <scope>NUCLEOTIDE SEQUENCE [LARGE SCALE GENOMIC DNA]</scope>
    <source>
        <strain evidence="3">NBRC 15640</strain>
    </source>
</reference>
<dbReference type="EMBL" id="BSNX01000030">
    <property type="protein sequence ID" value="GLQ73446.1"/>
    <property type="molecule type" value="Genomic_DNA"/>
</dbReference>
<evidence type="ECO:0008006" key="4">
    <source>
        <dbReference type="Google" id="ProtNLM"/>
    </source>
</evidence>
<keyword evidence="3" id="KW-1185">Reference proteome</keyword>
<dbReference type="InterPro" id="IPR011250">
    <property type="entry name" value="OMP/PagP_B-barrel"/>
</dbReference>
<dbReference type="SUPFAM" id="SSF56925">
    <property type="entry name" value="OMPA-like"/>
    <property type="match status" value="1"/>
</dbReference>
<comment type="caution">
    <text evidence="2">The sequence shown here is derived from an EMBL/GenBank/DDBJ whole genome shotgun (WGS) entry which is preliminary data.</text>
</comment>
<evidence type="ECO:0000313" key="3">
    <source>
        <dbReference type="Proteomes" id="UP001156690"/>
    </source>
</evidence>
<dbReference type="AlphaFoldDB" id="A0AAV5NRZ9"/>
<accession>A0AAV5NRZ9</accession>
<evidence type="ECO:0000313" key="2">
    <source>
        <dbReference type="EMBL" id="GLQ73446.1"/>
    </source>
</evidence>
<dbReference type="Proteomes" id="UP001156690">
    <property type="component" value="Unassembled WGS sequence"/>
</dbReference>
<evidence type="ECO:0000256" key="1">
    <source>
        <dbReference type="SAM" id="SignalP"/>
    </source>
</evidence>
<name>A0AAV5NRZ9_9VIBR</name>
<keyword evidence="1" id="KW-0732">Signal</keyword>
<feature type="chain" id="PRO_5043383292" description="Outer membrane protein beta-barrel domain-containing protein" evidence="1">
    <location>
        <begin position="19"/>
        <end position="164"/>
    </location>
</feature>
<gene>
    <name evidence="2" type="ORF">GCM10007932_28060</name>
</gene>
<protein>
    <recommendedName>
        <fullName evidence="4">Outer membrane protein beta-barrel domain-containing protein</fullName>
    </recommendedName>
</protein>